<dbReference type="InterPro" id="IPR045255">
    <property type="entry name" value="RanBP1-like"/>
</dbReference>
<dbReference type="InterPro" id="IPR011993">
    <property type="entry name" value="PH-like_dom_sf"/>
</dbReference>
<keyword evidence="2 4" id="KW-0863">Zinc-finger</keyword>
<evidence type="ECO:0000259" key="7">
    <source>
        <dbReference type="PROSITE" id="PS50196"/>
    </source>
</evidence>
<name>A0A915DCJ1_9BILA</name>
<feature type="compositionally biased region" description="Polar residues" evidence="5">
    <location>
        <begin position="617"/>
        <end position="650"/>
    </location>
</feature>
<reference evidence="10" key="1">
    <citation type="submission" date="2022-11" db="UniProtKB">
        <authorList>
            <consortium name="WormBaseParasite"/>
        </authorList>
    </citation>
    <scope>IDENTIFICATION</scope>
</reference>
<dbReference type="PROSITE" id="PS50199">
    <property type="entry name" value="ZF_RANBP2_2"/>
    <property type="match status" value="1"/>
</dbReference>
<dbReference type="PANTHER" id="PTHR23138:SF87">
    <property type="entry name" value="E3 SUMO-PROTEIN LIGASE RANBP2"/>
    <property type="match status" value="1"/>
</dbReference>
<evidence type="ECO:0000256" key="4">
    <source>
        <dbReference type="PROSITE-ProRule" id="PRU00322"/>
    </source>
</evidence>
<feature type="region of interest" description="Disordered" evidence="5">
    <location>
        <begin position="576"/>
        <end position="696"/>
    </location>
</feature>
<keyword evidence="6" id="KW-1133">Transmembrane helix</keyword>
<dbReference type="GO" id="GO:0005643">
    <property type="term" value="C:nuclear pore"/>
    <property type="evidence" value="ECO:0007669"/>
    <property type="project" value="TreeGrafter"/>
</dbReference>
<evidence type="ECO:0000313" key="10">
    <source>
        <dbReference type="WBParaSite" id="jg17989"/>
    </source>
</evidence>
<dbReference type="Gene3D" id="2.30.29.30">
    <property type="entry name" value="Pleckstrin-homology domain (PH domain)/Phosphotyrosine-binding domain (PTB)"/>
    <property type="match status" value="1"/>
</dbReference>
<feature type="compositionally biased region" description="Polar residues" evidence="5">
    <location>
        <begin position="959"/>
        <end position="970"/>
    </location>
</feature>
<dbReference type="InterPro" id="IPR001876">
    <property type="entry name" value="Znf_RanBP2"/>
</dbReference>
<feature type="compositionally biased region" description="Polar residues" evidence="5">
    <location>
        <begin position="576"/>
        <end position="593"/>
    </location>
</feature>
<feature type="compositionally biased region" description="Polar residues" evidence="5">
    <location>
        <begin position="419"/>
        <end position="431"/>
    </location>
</feature>
<dbReference type="PROSITE" id="PS50196">
    <property type="entry name" value="RANBD1"/>
    <property type="match status" value="1"/>
</dbReference>
<keyword evidence="6" id="KW-0472">Membrane</keyword>
<dbReference type="GO" id="GO:0005096">
    <property type="term" value="F:GTPase activator activity"/>
    <property type="evidence" value="ECO:0007669"/>
    <property type="project" value="TreeGrafter"/>
</dbReference>
<feature type="compositionally biased region" description="Low complexity" evidence="5">
    <location>
        <begin position="409"/>
        <end position="418"/>
    </location>
</feature>
<dbReference type="GO" id="GO:0008270">
    <property type="term" value="F:zinc ion binding"/>
    <property type="evidence" value="ECO:0007669"/>
    <property type="project" value="UniProtKB-KW"/>
</dbReference>
<dbReference type="CDD" id="cd00835">
    <property type="entry name" value="RanBD_family"/>
    <property type="match status" value="1"/>
</dbReference>
<feature type="compositionally biased region" description="Basic and acidic residues" evidence="5">
    <location>
        <begin position="744"/>
        <end position="756"/>
    </location>
</feature>
<accession>A0A915DCJ1</accession>
<feature type="transmembrane region" description="Helical" evidence="6">
    <location>
        <begin position="23"/>
        <end position="44"/>
    </location>
</feature>
<dbReference type="InterPro" id="IPR036443">
    <property type="entry name" value="Znf_RanBP2_sf"/>
</dbReference>
<dbReference type="PROSITE" id="PS01358">
    <property type="entry name" value="ZF_RANBP2_1"/>
    <property type="match status" value="1"/>
</dbReference>
<dbReference type="Proteomes" id="UP000887574">
    <property type="component" value="Unplaced"/>
</dbReference>
<evidence type="ECO:0000256" key="6">
    <source>
        <dbReference type="SAM" id="Phobius"/>
    </source>
</evidence>
<keyword evidence="6" id="KW-0812">Transmembrane</keyword>
<feature type="compositionally biased region" description="Polar residues" evidence="5">
    <location>
        <begin position="668"/>
        <end position="690"/>
    </location>
</feature>
<keyword evidence="9" id="KW-1185">Reference proteome</keyword>
<evidence type="ECO:0000259" key="8">
    <source>
        <dbReference type="PROSITE" id="PS50199"/>
    </source>
</evidence>
<dbReference type="Pfam" id="PF00638">
    <property type="entry name" value="Ran_BP1"/>
    <property type="match status" value="1"/>
</dbReference>
<evidence type="ECO:0000256" key="1">
    <source>
        <dbReference type="ARBA" id="ARBA00022723"/>
    </source>
</evidence>
<dbReference type="PANTHER" id="PTHR23138">
    <property type="entry name" value="RAN BINDING PROTEIN"/>
    <property type="match status" value="1"/>
</dbReference>
<feature type="compositionally biased region" description="Low complexity" evidence="5">
    <location>
        <begin position="596"/>
        <end position="616"/>
    </location>
</feature>
<feature type="region of interest" description="Disordered" evidence="5">
    <location>
        <begin position="712"/>
        <end position="765"/>
    </location>
</feature>
<feature type="compositionally biased region" description="Basic and acidic residues" evidence="5">
    <location>
        <begin position="971"/>
        <end position="981"/>
    </location>
</feature>
<evidence type="ECO:0000256" key="5">
    <source>
        <dbReference type="SAM" id="MobiDB-lite"/>
    </source>
</evidence>
<feature type="region of interest" description="Disordered" evidence="5">
    <location>
        <begin position="929"/>
        <end position="1000"/>
    </location>
</feature>
<dbReference type="SUPFAM" id="SSF90209">
    <property type="entry name" value="Ran binding protein zinc finger-like"/>
    <property type="match status" value="1"/>
</dbReference>
<feature type="region of interest" description="Disordered" evidence="5">
    <location>
        <begin position="409"/>
        <end position="431"/>
    </location>
</feature>
<proteinExistence type="predicted"/>
<keyword evidence="3" id="KW-0862">Zinc</keyword>
<feature type="domain" description="RanBD1" evidence="7">
    <location>
        <begin position="769"/>
        <end position="901"/>
    </location>
</feature>
<feature type="compositionally biased region" description="Low complexity" evidence="5">
    <location>
        <begin position="929"/>
        <end position="958"/>
    </location>
</feature>
<feature type="compositionally biased region" description="Low complexity" evidence="5">
    <location>
        <begin position="712"/>
        <end position="723"/>
    </location>
</feature>
<protein>
    <submittedName>
        <fullName evidence="10">RanBP2-type domain-containing protein</fullName>
    </submittedName>
</protein>
<sequence>MKNTSASATCAPSVFQEMRAIDVITALAVGMALSTISLLAFLVFKWHVRNRAKKAEKLKQSAERAISSSNKVEGQAQGALLILSVFNHLGSEENKGKNLLIDAHVVGEMMKLLKTRSENQTAFEAENPELERIICQLEKREIFEKKMAVLNQGNDKANEGMNAPEAASRTRNRAKKAEKLKQSAERAISSSNKVEGQAQGALLILSVSIIWAVKKTRERSNLLIDAHVVGEMNCFDLALLCFMTRIPNSQTNGSAFSPVDNPNQISMEALLQTHNDLILAIHKSFNDSYSDINRNIANLTDELRQVKTYINQVVSDRSMKDELKAWREHTEHIFKMQDDRHQREVDLLVDLFKKMPGMQAPAPAPIPAQAYAQPPQFPFCSPEQMQQMQFLQAYQEQLNLLAQQHHQQLPMQQQQQKQFNSTSVGAPGNVQAQQQQLYKPAPVNSHMQQPSHAIAPAPEYAHPTPVAAINPVKADNTKNEGIFGAKATPAAPAPNKTLSSGMFGSQKDATPAASSFVAASSKPALPKVEFVKSSGGLEHLMPKPGSWSCPGCMVNNSAELTTCPCCKAPKPGSAPITTTPAQKPASSLPSATTAEPAKQAAAAKPPVLQPQQPLQPNATNSPAAPSFGQSVFGQSNQNQKSLFGGSTQASKPAAPSVFGKFSPAATPSPGTNSPAVSTPAETQATTTKSSLFGGGTSKNDVGASFASLANKSSGSSFLNSSGNATGKSPFAGDPKNFQVFQSKPADKSDSKNKGDDSDNETEEFVPDAHFEPVVPLPELVETKTGEEDENVVFVGRCKLYRFDKETKEIKERGVGEIKLLNHKQTGRYRCIMRRDQVHKVCANFPIHPNFKITQKEHMPTAYTWACRDYSEETVNGTDEVLLARFKDAQIAKEFSDKVNQAASGVAVSSLQPNPPAPVKPAGGFFGVATSSTSSNNNSAGASQTAAATPPAQPNNFNTVRQSEQNASKNKSALEKEYEREGGGYGDEYDDEEDEDEEEEQLLAEEACNVLVSDEFVSPMKKAGSSEVSRRCSAKIYDSNGVIRVSFMTTDDDTELFAHYIYMGSKINEKGVGWLEYRALDCGSSAAKRLELRFDDAEAAKRYKLHFENGIKMADEMNFNEEDDQA</sequence>
<dbReference type="SUPFAM" id="SSF50729">
    <property type="entry name" value="PH domain-like"/>
    <property type="match status" value="1"/>
</dbReference>
<feature type="domain" description="RanBP2-type" evidence="8">
    <location>
        <begin position="543"/>
        <end position="572"/>
    </location>
</feature>
<dbReference type="SMART" id="SM00547">
    <property type="entry name" value="ZnF_RBZ"/>
    <property type="match status" value="1"/>
</dbReference>
<feature type="compositionally biased region" description="Acidic residues" evidence="5">
    <location>
        <begin position="986"/>
        <end position="1000"/>
    </location>
</feature>
<dbReference type="FunFam" id="2.30.29.30:FF:000018">
    <property type="entry name" value="E3 SUMO-protein ligase RanBP2"/>
    <property type="match status" value="1"/>
</dbReference>
<evidence type="ECO:0000256" key="2">
    <source>
        <dbReference type="ARBA" id="ARBA00022771"/>
    </source>
</evidence>
<dbReference type="AlphaFoldDB" id="A0A915DCJ1"/>
<dbReference type="InterPro" id="IPR000156">
    <property type="entry name" value="Ran_bind_dom"/>
</dbReference>
<dbReference type="WBParaSite" id="jg17989">
    <property type="protein sequence ID" value="jg17989"/>
    <property type="gene ID" value="jg17989"/>
</dbReference>
<dbReference type="GO" id="GO:0005737">
    <property type="term" value="C:cytoplasm"/>
    <property type="evidence" value="ECO:0007669"/>
    <property type="project" value="TreeGrafter"/>
</dbReference>
<organism evidence="9 10">
    <name type="scientific">Ditylenchus dipsaci</name>
    <dbReference type="NCBI Taxonomy" id="166011"/>
    <lineage>
        <taxon>Eukaryota</taxon>
        <taxon>Metazoa</taxon>
        <taxon>Ecdysozoa</taxon>
        <taxon>Nematoda</taxon>
        <taxon>Chromadorea</taxon>
        <taxon>Rhabditida</taxon>
        <taxon>Tylenchina</taxon>
        <taxon>Tylenchomorpha</taxon>
        <taxon>Sphaerularioidea</taxon>
        <taxon>Anguinidae</taxon>
        <taxon>Anguininae</taxon>
        <taxon>Ditylenchus</taxon>
    </lineage>
</organism>
<evidence type="ECO:0000313" key="9">
    <source>
        <dbReference type="Proteomes" id="UP000887574"/>
    </source>
</evidence>
<feature type="region of interest" description="Disordered" evidence="5">
    <location>
        <begin position="154"/>
        <end position="178"/>
    </location>
</feature>
<evidence type="ECO:0000256" key="3">
    <source>
        <dbReference type="ARBA" id="ARBA00022833"/>
    </source>
</evidence>
<keyword evidence="1" id="KW-0479">Metal-binding</keyword>
<dbReference type="SMART" id="SM00160">
    <property type="entry name" value="RanBD"/>
    <property type="match status" value="1"/>
</dbReference>
<dbReference type="Gene3D" id="4.10.1060.10">
    <property type="entry name" value="Zinc finger, RanBP2-type"/>
    <property type="match status" value="1"/>
</dbReference>